<dbReference type="Gene3D" id="1.10.10.10">
    <property type="entry name" value="Winged helix-like DNA-binding domain superfamily/Winged helix DNA-binding domain"/>
    <property type="match status" value="1"/>
</dbReference>
<dbReference type="RefSeq" id="WP_031520012.1">
    <property type="nucleotide sequence ID" value="NZ_CP074352.1"/>
</dbReference>
<dbReference type="InterPro" id="IPR036390">
    <property type="entry name" value="WH_DNA-bd_sf"/>
</dbReference>
<feature type="domain" description="HTH lysR-type" evidence="5">
    <location>
        <begin position="8"/>
        <end position="65"/>
    </location>
</feature>
<evidence type="ECO:0000256" key="2">
    <source>
        <dbReference type="ARBA" id="ARBA00023015"/>
    </source>
</evidence>
<dbReference type="InterPro" id="IPR036388">
    <property type="entry name" value="WH-like_DNA-bd_sf"/>
</dbReference>
<sequence>MKRQERIDRLELMMTFARIVESGSLSAAAGLLGTTQATVSRRLQTLETLLGAKLLLRSTHAMKLTDDGERCYHHGQILLAGWQAMEDELKHADEEPVGVLRVRAPHAFGQEQLLVPLTQFLLEHSKLSVEWMLNDKSVDFLAENIDCAIQVGVESDPANVAVLLAEVPRIVIASPELLARSPAVEEINDLARLPWVALNTFYRHEVTLTHADTGEAVQVPMSPRLSSDSLYAIKGAALAGLGAAVVSAWVVQEELAQGRLVNLLPAWQAAMLPVRLVYPHARYQPARLCRFLALMREVMPGLSGMQAPKKSRP</sequence>
<dbReference type="PANTHER" id="PTHR30537">
    <property type="entry name" value="HTH-TYPE TRANSCRIPTIONAL REGULATOR"/>
    <property type="match status" value="1"/>
</dbReference>
<dbReference type="PANTHER" id="PTHR30537:SF5">
    <property type="entry name" value="HTH-TYPE TRANSCRIPTIONAL ACTIVATOR TTDR-RELATED"/>
    <property type="match status" value="1"/>
</dbReference>
<gene>
    <name evidence="6" type="ORF">KFZ77_07280</name>
</gene>
<dbReference type="CDD" id="cd08422">
    <property type="entry name" value="PBP2_CrgA_like"/>
    <property type="match status" value="1"/>
</dbReference>
<dbReference type="InterPro" id="IPR000847">
    <property type="entry name" value="LysR_HTH_N"/>
</dbReference>
<keyword evidence="3" id="KW-0238">DNA-binding</keyword>
<name>A0ABY6JI50_9ENTR</name>
<evidence type="ECO:0000256" key="3">
    <source>
        <dbReference type="ARBA" id="ARBA00023125"/>
    </source>
</evidence>
<reference evidence="6 7" key="1">
    <citation type="submission" date="2021-05" db="EMBL/GenBank/DDBJ databases">
        <title>Isolation, identification, and the growth promoting effects of Pantoea dispersa strain YSD J2 from the aboveground leaves of Cyperus esculentus L.Var. Sativus.</title>
        <authorList>
            <person name="Wang S."/>
            <person name="Tang X.M."/>
            <person name="Huang Y.N."/>
        </authorList>
    </citation>
    <scope>NUCLEOTIDE SEQUENCE [LARGE SCALE GENOMIC DNA]</scope>
    <source>
        <strain evidence="7">YSD YN2</strain>
    </source>
</reference>
<evidence type="ECO:0000256" key="4">
    <source>
        <dbReference type="ARBA" id="ARBA00023163"/>
    </source>
</evidence>
<keyword evidence="4" id="KW-0804">Transcription</keyword>
<protein>
    <submittedName>
        <fullName evidence="6">LysR family transcriptional regulator</fullName>
    </submittedName>
</protein>
<comment type="similarity">
    <text evidence="1">Belongs to the LysR transcriptional regulatory family.</text>
</comment>
<evidence type="ECO:0000313" key="7">
    <source>
        <dbReference type="Proteomes" id="UP001156318"/>
    </source>
</evidence>
<evidence type="ECO:0000256" key="1">
    <source>
        <dbReference type="ARBA" id="ARBA00009437"/>
    </source>
</evidence>
<dbReference type="InterPro" id="IPR005119">
    <property type="entry name" value="LysR_subst-bd"/>
</dbReference>
<dbReference type="Pfam" id="PF00126">
    <property type="entry name" value="HTH_1"/>
    <property type="match status" value="1"/>
</dbReference>
<evidence type="ECO:0000313" key="6">
    <source>
        <dbReference type="EMBL" id="UYU33302.1"/>
    </source>
</evidence>
<dbReference type="PROSITE" id="PS50931">
    <property type="entry name" value="HTH_LYSR"/>
    <property type="match status" value="1"/>
</dbReference>
<dbReference type="Gene3D" id="3.40.190.290">
    <property type="match status" value="1"/>
</dbReference>
<accession>A0ABY6JI50</accession>
<dbReference type="SUPFAM" id="SSF46785">
    <property type="entry name" value="Winged helix' DNA-binding domain"/>
    <property type="match status" value="1"/>
</dbReference>
<dbReference type="InterPro" id="IPR058163">
    <property type="entry name" value="LysR-type_TF_proteobact-type"/>
</dbReference>
<keyword evidence="7" id="KW-1185">Reference proteome</keyword>
<dbReference type="SUPFAM" id="SSF53850">
    <property type="entry name" value="Periplasmic binding protein-like II"/>
    <property type="match status" value="1"/>
</dbReference>
<organism evidence="6 7">
    <name type="scientific">Siccibacter colletis</name>
    <dbReference type="NCBI Taxonomy" id="1505757"/>
    <lineage>
        <taxon>Bacteria</taxon>
        <taxon>Pseudomonadati</taxon>
        <taxon>Pseudomonadota</taxon>
        <taxon>Gammaproteobacteria</taxon>
        <taxon>Enterobacterales</taxon>
        <taxon>Enterobacteriaceae</taxon>
        <taxon>Siccibacter</taxon>
    </lineage>
</organism>
<keyword evidence="2" id="KW-0805">Transcription regulation</keyword>
<evidence type="ECO:0000259" key="5">
    <source>
        <dbReference type="PROSITE" id="PS50931"/>
    </source>
</evidence>
<proteinExistence type="inferred from homology"/>
<dbReference type="Proteomes" id="UP001156318">
    <property type="component" value="Chromosome"/>
</dbReference>
<dbReference type="EMBL" id="CP074352">
    <property type="protein sequence ID" value="UYU33302.1"/>
    <property type="molecule type" value="Genomic_DNA"/>
</dbReference>
<dbReference type="Pfam" id="PF03466">
    <property type="entry name" value="LysR_substrate"/>
    <property type="match status" value="1"/>
</dbReference>